<evidence type="ECO:0000256" key="2">
    <source>
        <dbReference type="ARBA" id="ARBA00022598"/>
    </source>
</evidence>
<feature type="region of interest" description="Disordered" evidence="7">
    <location>
        <begin position="411"/>
        <end position="430"/>
    </location>
</feature>
<evidence type="ECO:0000256" key="6">
    <source>
        <dbReference type="ARBA" id="ARBA00023146"/>
    </source>
</evidence>
<name>A0A9W7AZZ3_9STRA</name>
<dbReference type="Gene3D" id="1.10.730.10">
    <property type="entry name" value="Isoleucyl-tRNA Synthetase, Domain 1"/>
    <property type="match status" value="1"/>
</dbReference>
<dbReference type="GO" id="GO:0005524">
    <property type="term" value="F:ATP binding"/>
    <property type="evidence" value="ECO:0007669"/>
    <property type="project" value="UniProtKB-KW"/>
</dbReference>
<keyword evidence="2" id="KW-0436">Ligase</keyword>
<dbReference type="PANTHER" id="PTHR45794">
    <property type="entry name" value="LEUCYL-TRNA SYNTHETASE"/>
    <property type="match status" value="1"/>
</dbReference>
<dbReference type="Gene3D" id="3.40.50.620">
    <property type="entry name" value="HUPs"/>
    <property type="match status" value="1"/>
</dbReference>
<evidence type="ECO:0000256" key="1">
    <source>
        <dbReference type="ARBA" id="ARBA00005594"/>
    </source>
</evidence>
<dbReference type="InterPro" id="IPR013155">
    <property type="entry name" value="M/V/L/I-tRNA-synth_anticd-bd"/>
</dbReference>
<evidence type="ECO:0000256" key="7">
    <source>
        <dbReference type="SAM" id="MobiDB-lite"/>
    </source>
</evidence>
<protein>
    <recommendedName>
        <fullName evidence="8">Methionyl/Valyl/Leucyl/Isoleucyl-tRNA synthetase anticodon-binding domain-containing protein</fullName>
    </recommendedName>
</protein>
<dbReference type="EMBL" id="BRXX01000001">
    <property type="protein sequence ID" value="GMH81239.1"/>
    <property type="molecule type" value="Genomic_DNA"/>
</dbReference>
<dbReference type="SUPFAM" id="SSF47323">
    <property type="entry name" value="Anticodon-binding domain of a subclass of class I aminoacyl-tRNA synthetases"/>
    <property type="match status" value="1"/>
</dbReference>
<keyword evidence="4" id="KW-0067">ATP-binding</keyword>
<feature type="domain" description="Methionyl/Valyl/Leucyl/Isoleucyl-tRNA synthetase anticodon-binding" evidence="8">
    <location>
        <begin position="188"/>
        <end position="290"/>
    </location>
</feature>
<organism evidence="9 10">
    <name type="scientific">Triparma verrucosa</name>
    <dbReference type="NCBI Taxonomy" id="1606542"/>
    <lineage>
        <taxon>Eukaryota</taxon>
        <taxon>Sar</taxon>
        <taxon>Stramenopiles</taxon>
        <taxon>Ochrophyta</taxon>
        <taxon>Bolidophyceae</taxon>
        <taxon>Parmales</taxon>
        <taxon>Triparmaceae</taxon>
        <taxon>Triparma</taxon>
    </lineage>
</organism>
<keyword evidence="5" id="KW-0648">Protein biosynthesis</keyword>
<reference evidence="10" key="1">
    <citation type="journal article" date="2023" name="Commun. Biol.">
        <title>Genome analysis of Parmales, the sister group of diatoms, reveals the evolutionary specialization of diatoms from phago-mixotrophs to photoautotrophs.</title>
        <authorList>
            <person name="Ban H."/>
            <person name="Sato S."/>
            <person name="Yoshikawa S."/>
            <person name="Yamada K."/>
            <person name="Nakamura Y."/>
            <person name="Ichinomiya M."/>
            <person name="Sato N."/>
            <person name="Blanc-Mathieu R."/>
            <person name="Endo H."/>
            <person name="Kuwata A."/>
            <person name="Ogata H."/>
        </authorList>
    </citation>
    <scope>NUCLEOTIDE SEQUENCE [LARGE SCALE GENOMIC DNA]</scope>
    <source>
        <strain evidence="10">NIES 3699</strain>
    </source>
</reference>
<sequence>MGGGGVDNLDGRKGSPAGVDPEKLTSKVFNCIFRGKEFPEGCGIDREVMEHGRGRLNLPWEEEWLSESLSDSTIFYAIAGHLQGVDNLDGRKGSPAEVDPKKLTSKVFNCIFRGKEVSVKDLIPNHLTMALYNEDEQEQAHSLENANFSREVADAALMGLYTELKWVEENIAGLGGLRGEGEEANFMDKVFDNSMNRLVHETDAAFGEMRFRDGLKSGWFEFVSARNVYRDWCAVSGVTMKASLVKKYCECVAVIMAPITPHWSEKIWSLVGGSGLVVKAPWPVVPAEDKLLSRQQKCLLSTSAPSACRSAALDWMVENKGKIDDSKAFMGDLKKWAGTLEDKKNTKNLMQFVSFVRKEYLDVRDVALEKECPFDQAACFNSSLAYITSQLEFGSTVEVANLTKDGVPEGINERTTSSCGPGKPVLFSTN</sequence>
<keyword evidence="10" id="KW-1185">Reference proteome</keyword>
<keyword evidence="6" id="KW-0030">Aminoacyl-tRNA synthetase</keyword>
<proteinExistence type="inferred from homology"/>
<evidence type="ECO:0000313" key="10">
    <source>
        <dbReference type="Proteomes" id="UP001165160"/>
    </source>
</evidence>
<dbReference type="PANTHER" id="PTHR45794:SF1">
    <property type="entry name" value="LEUCINE--TRNA LIGASE, CYTOPLASMIC"/>
    <property type="match status" value="1"/>
</dbReference>
<evidence type="ECO:0000259" key="8">
    <source>
        <dbReference type="Pfam" id="PF08264"/>
    </source>
</evidence>
<evidence type="ECO:0000313" key="9">
    <source>
        <dbReference type="EMBL" id="GMH81239.1"/>
    </source>
</evidence>
<evidence type="ECO:0000256" key="4">
    <source>
        <dbReference type="ARBA" id="ARBA00022840"/>
    </source>
</evidence>
<dbReference type="AlphaFoldDB" id="A0A9W7AZZ3"/>
<comment type="caution">
    <text evidence="9">The sequence shown here is derived from an EMBL/GenBank/DDBJ whole genome shotgun (WGS) entry which is preliminary data.</text>
</comment>
<dbReference type="InterPro" id="IPR009080">
    <property type="entry name" value="tRNAsynth_Ia_anticodon-bd"/>
</dbReference>
<evidence type="ECO:0000256" key="3">
    <source>
        <dbReference type="ARBA" id="ARBA00022741"/>
    </source>
</evidence>
<evidence type="ECO:0000256" key="5">
    <source>
        <dbReference type="ARBA" id="ARBA00022917"/>
    </source>
</evidence>
<comment type="similarity">
    <text evidence="1">Belongs to the class-I aminoacyl-tRNA synthetase family.</text>
</comment>
<dbReference type="InterPro" id="IPR004493">
    <property type="entry name" value="Leu-tRNA-synth_Ia_arc/euk"/>
</dbReference>
<gene>
    <name evidence="9" type="ORF">TrVE_jg8689</name>
</gene>
<dbReference type="InterPro" id="IPR014729">
    <property type="entry name" value="Rossmann-like_a/b/a_fold"/>
</dbReference>
<dbReference type="GO" id="GO:0006429">
    <property type="term" value="P:leucyl-tRNA aminoacylation"/>
    <property type="evidence" value="ECO:0007669"/>
    <property type="project" value="InterPro"/>
</dbReference>
<accession>A0A9W7AZZ3</accession>
<dbReference type="GO" id="GO:0004823">
    <property type="term" value="F:leucine-tRNA ligase activity"/>
    <property type="evidence" value="ECO:0007669"/>
    <property type="project" value="InterPro"/>
</dbReference>
<keyword evidence="3" id="KW-0547">Nucleotide-binding</keyword>
<dbReference type="Pfam" id="PF08264">
    <property type="entry name" value="Anticodon_1"/>
    <property type="match status" value="1"/>
</dbReference>
<feature type="region of interest" description="Disordered" evidence="7">
    <location>
        <begin position="1"/>
        <end position="21"/>
    </location>
</feature>
<dbReference type="Proteomes" id="UP001165160">
    <property type="component" value="Unassembled WGS sequence"/>
</dbReference>